<keyword evidence="4" id="KW-1185">Reference proteome</keyword>
<feature type="compositionally biased region" description="Polar residues" evidence="1">
    <location>
        <begin position="441"/>
        <end position="457"/>
    </location>
</feature>
<feature type="transmembrane region" description="Helical" evidence="2">
    <location>
        <begin position="12"/>
        <end position="34"/>
    </location>
</feature>
<keyword evidence="2" id="KW-1133">Transmembrane helix</keyword>
<protein>
    <submittedName>
        <fullName evidence="3">Glycoside hydrolase</fullName>
    </submittedName>
</protein>
<dbReference type="OrthoDB" id="5287295at2759"/>
<proteinExistence type="predicted"/>
<feature type="compositionally biased region" description="Polar residues" evidence="1">
    <location>
        <begin position="416"/>
        <end position="434"/>
    </location>
</feature>
<dbReference type="AlphaFoldDB" id="A0A1J9R3N0"/>
<keyword evidence="2" id="KW-0812">Transmembrane</keyword>
<feature type="transmembrane region" description="Helical" evidence="2">
    <location>
        <begin position="294"/>
        <end position="317"/>
    </location>
</feature>
<dbReference type="GeneID" id="31012260"/>
<feature type="transmembrane region" description="Helical" evidence="2">
    <location>
        <begin position="107"/>
        <end position="131"/>
    </location>
</feature>
<gene>
    <name evidence="3" type="ORF">BKCO1_19000206</name>
</gene>
<dbReference type="RefSeq" id="XP_020131445.1">
    <property type="nucleotide sequence ID" value="XM_020272001.1"/>
</dbReference>
<keyword evidence="2" id="KW-0472">Membrane</keyword>
<feature type="region of interest" description="Disordered" evidence="1">
    <location>
        <begin position="353"/>
        <end position="372"/>
    </location>
</feature>
<accession>A0A1J9R3N0</accession>
<feature type="region of interest" description="Disordered" evidence="1">
    <location>
        <begin position="412"/>
        <end position="552"/>
    </location>
</feature>
<evidence type="ECO:0000256" key="1">
    <source>
        <dbReference type="SAM" id="MobiDB-lite"/>
    </source>
</evidence>
<sequence>MSAQLPHEVFGLAIFVNALGFIAVFLGLLLCFMLWRHGEGLSYILLLGVSTTLGAVQGVVTHLDYTINWRQIQIERYEAFQKPQRDRTAMFGKSDSGWRSVSAAIGIYLYNVDSLLVLFWAITLFIGTWNIRIKSEKKKTMAIVLKSTAILLPAVMVSLCQIKALRARPVLFLVVVNIIMTVSMVVGFFLVLAILYKYLLARSIFRRFFKRDRSTNGCSSSLGTVSTVASGNRGRTTDKWLIVRFSLIMTVLIAFEAALIVYQLVNLQRNRHSQRPSAEVKGPRLSIEQARVDLFQYIPGVVPSIVAWCIFGTTYVFRREYMAFIRAWCCCLCLPYRHPDSVWRRSSYGRQGSLDAEAPSHQASLPKDGKPSISIEVNTEISLSSMSTHKTLPMNTHRVSFGGTSLLPEQLHQHRNPSTNQIRGPISPISSNSPRFPMRTLSHSTSPRAPNPSLSKETTGHHSFPRSTRTASMDKELPAVPPQAPPTTPPVCSSPAMGISNTPSSLSPPGLSWLSTNMDSKSSSVYSRSEYAPTQSSTSELFPPPLAIGSPR</sequence>
<feature type="transmembrane region" description="Helical" evidence="2">
    <location>
        <begin position="41"/>
        <end position="60"/>
    </location>
</feature>
<keyword evidence="3" id="KW-0378">Hydrolase</keyword>
<feature type="compositionally biased region" description="Pro residues" evidence="1">
    <location>
        <begin position="479"/>
        <end position="489"/>
    </location>
</feature>
<feature type="transmembrane region" description="Helical" evidence="2">
    <location>
        <begin position="170"/>
        <end position="200"/>
    </location>
</feature>
<feature type="transmembrane region" description="Helical" evidence="2">
    <location>
        <begin position="143"/>
        <end position="164"/>
    </location>
</feature>
<reference evidence="3 4" key="1">
    <citation type="submission" date="2016-10" db="EMBL/GenBank/DDBJ databases">
        <title>Proteomics and genomics reveal pathogen-plant mechanisms compatible with a hemibiotrophic lifestyle of Diplodia corticola.</title>
        <authorList>
            <person name="Fernandes I."/>
            <person name="De Jonge R."/>
            <person name="Van De Peer Y."/>
            <person name="Devreese B."/>
            <person name="Alves A."/>
            <person name="Esteves A.C."/>
        </authorList>
    </citation>
    <scope>NUCLEOTIDE SEQUENCE [LARGE SCALE GENOMIC DNA]</scope>
    <source>
        <strain evidence="3 4">CBS 112549</strain>
    </source>
</reference>
<dbReference type="Proteomes" id="UP000183809">
    <property type="component" value="Unassembled WGS sequence"/>
</dbReference>
<dbReference type="EMBL" id="MNUE01000019">
    <property type="protein sequence ID" value="OJD35185.1"/>
    <property type="molecule type" value="Genomic_DNA"/>
</dbReference>
<organism evidence="3 4">
    <name type="scientific">Diplodia corticola</name>
    <dbReference type="NCBI Taxonomy" id="236234"/>
    <lineage>
        <taxon>Eukaryota</taxon>
        <taxon>Fungi</taxon>
        <taxon>Dikarya</taxon>
        <taxon>Ascomycota</taxon>
        <taxon>Pezizomycotina</taxon>
        <taxon>Dothideomycetes</taxon>
        <taxon>Dothideomycetes incertae sedis</taxon>
        <taxon>Botryosphaeriales</taxon>
        <taxon>Botryosphaeriaceae</taxon>
        <taxon>Diplodia</taxon>
    </lineage>
</organism>
<evidence type="ECO:0000313" key="4">
    <source>
        <dbReference type="Proteomes" id="UP000183809"/>
    </source>
</evidence>
<feature type="compositionally biased region" description="Low complexity" evidence="1">
    <location>
        <begin position="503"/>
        <end position="529"/>
    </location>
</feature>
<feature type="transmembrane region" description="Helical" evidence="2">
    <location>
        <begin position="241"/>
        <end position="265"/>
    </location>
</feature>
<name>A0A1J9R3N0_9PEZI</name>
<evidence type="ECO:0000256" key="2">
    <source>
        <dbReference type="SAM" id="Phobius"/>
    </source>
</evidence>
<comment type="caution">
    <text evidence="3">The sequence shown here is derived from an EMBL/GenBank/DDBJ whole genome shotgun (WGS) entry which is preliminary data.</text>
</comment>
<evidence type="ECO:0000313" key="3">
    <source>
        <dbReference type="EMBL" id="OJD35185.1"/>
    </source>
</evidence>
<dbReference type="GO" id="GO:0016787">
    <property type="term" value="F:hydrolase activity"/>
    <property type="evidence" value="ECO:0007669"/>
    <property type="project" value="UniProtKB-KW"/>
</dbReference>